<keyword evidence="9" id="KW-0862">Zinc</keyword>
<keyword evidence="7 12" id="KW-0863">Zinc-finger</keyword>
<feature type="region of interest" description="Disordered" evidence="13">
    <location>
        <begin position="131"/>
        <end position="167"/>
    </location>
</feature>
<feature type="domain" description="RING-type" evidence="14">
    <location>
        <begin position="191"/>
        <end position="232"/>
    </location>
</feature>
<dbReference type="Pfam" id="PF13639">
    <property type="entry name" value="zf-RING_2"/>
    <property type="match status" value="1"/>
</dbReference>
<evidence type="ECO:0000256" key="7">
    <source>
        <dbReference type="ARBA" id="ARBA00022771"/>
    </source>
</evidence>
<reference evidence="15 16" key="1">
    <citation type="submission" date="2024-01" db="EMBL/GenBank/DDBJ databases">
        <title>The genomes of 5 underutilized Papilionoideae crops provide insights into root nodulation and disease resistanc.</title>
        <authorList>
            <person name="Jiang F."/>
        </authorList>
    </citation>
    <scope>NUCLEOTIDE SEQUENCE [LARGE SCALE GENOMIC DNA]</scope>
    <source>
        <strain evidence="15">JINMINGXINNONG_FW02</strain>
        <tissue evidence="15">Leaves</tissue>
    </source>
</reference>
<keyword evidence="4" id="KW-0808">Transferase</keyword>
<dbReference type="SMART" id="SM00184">
    <property type="entry name" value="RING"/>
    <property type="match status" value="1"/>
</dbReference>
<keyword evidence="6" id="KW-0479">Metal-binding</keyword>
<dbReference type="InterPro" id="IPR013083">
    <property type="entry name" value="Znf_RING/FYVE/PHD"/>
</dbReference>
<evidence type="ECO:0000256" key="11">
    <source>
        <dbReference type="ARBA" id="ARBA00023136"/>
    </source>
</evidence>
<evidence type="ECO:0000256" key="12">
    <source>
        <dbReference type="PROSITE-ProRule" id="PRU00175"/>
    </source>
</evidence>
<evidence type="ECO:0000256" key="13">
    <source>
        <dbReference type="SAM" id="MobiDB-lite"/>
    </source>
</evidence>
<comment type="subcellular location">
    <subcellularLocation>
        <location evidence="2">Membrane</location>
        <topology evidence="2">Multi-pass membrane protein</topology>
    </subcellularLocation>
</comment>
<evidence type="ECO:0000256" key="10">
    <source>
        <dbReference type="ARBA" id="ARBA00022989"/>
    </source>
</evidence>
<evidence type="ECO:0000256" key="8">
    <source>
        <dbReference type="ARBA" id="ARBA00022786"/>
    </source>
</evidence>
<dbReference type="PROSITE" id="PS50089">
    <property type="entry name" value="ZF_RING_2"/>
    <property type="match status" value="1"/>
</dbReference>
<evidence type="ECO:0000259" key="14">
    <source>
        <dbReference type="PROSITE" id="PS50089"/>
    </source>
</evidence>
<name>A0AAN9LDF8_PHACN</name>
<evidence type="ECO:0000256" key="9">
    <source>
        <dbReference type="ARBA" id="ARBA00022833"/>
    </source>
</evidence>
<dbReference type="GO" id="GO:0006511">
    <property type="term" value="P:ubiquitin-dependent protein catabolic process"/>
    <property type="evidence" value="ECO:0007669"/>
    <property type="project" value="TreeGrafter"/>
</dbReference>
<dbReference type="GO" id="GO:0016567">
    <property type="term" value="P:protein ubiquitination"/>
    <property type="evidence" value="ECO:0007669"/>
    <property type="project" value="TreeGrafter"/>
</dbReference>
<keyword evidence="8" id="KW-0833">Ubl conjugation pathway</keyword>
<evidence type="ECO:0000256" key="3">
    <source>
        <dbReference type="ARBA" id="ARBA00012483"/>
    </source>
</evidence>
<comment type="catalytic activity">
    <reaction evidence="1">
        <text>S-ubiquitinyl-[E2 ubiquitin-conjugating enzyme]-L-cysteine + [acceptor protein]-L-lysine = [E2 ubiquitin-conjugating enzyme]-L-cysteine + N(6)-ubiquitinyl-[acceptor protein]-L-lysine.</text>
        <dbReference type="EC" id="2.3.2.27"/>
    </reaction>
</comment>
<dbReference type="InterPro" id="IPR001841">
    <property type="entry name" value="Znf_RING"/>
</dbReference>
<protein>
    <recommendedName>
        <fullName evidence="3">RING-type E3 ubiquitin transferase</fullName>
        <ecNumber evidence="3">2.3.2.27</ecNumber>
    </recommendedName>
</protein>
<dbReference type="AlphaFoldDB" id="A0AAN9LDF8"/>
<dbReference type="GO" id="GO:0061630">
    <property type="term" value="F:ubiquitin protein ligase activity"/>
    <property type="evidence" value="ECO:0007669"/>
    <property type="project" value="UniProtKB-EC"/>
</dbReference>
<proteinExistence type="predicted"/>
<dbReference type="Gene3D" id="3.30.40.10">
    <property type="entry name" value="Zinc/RING finger domain, C3HC4 (zinc finger)"/>
    <property type="match status" value="1"/>
</dbReference>
<comment type="caution">
    <text evidence="15">The sequence shown here is derived from an EMBL/GenBank/DDBJ whole genome shotgun (WGS) entry which is preliminary data.</text>
</comment>
<keyword evidence="10" id="KW-1133">Transmembrane helix</keyword>
<evidence type="ECO:0000313" key="15">
    <source>
        <dbReference type="EMBL" id="KAK7333796.1"/>
    </source>
</evidence>
<organism evidence="15 16">
    <name type="scientific">Phaseolus coccineus</name>
    <name type="common">Scarlet runner bean</name>
    <name type="synonym">Phaseolus multiflorus</name>
    <dbReference type="NCBI Taxonomy" id="3886"/>
    <lineage>
        <taxon>Eukaryota</taxon>
        <taxon>Viridiplantae</taxon>
        <taxon>Streptophyta</taxon>
        <taxon>Embryophyta</taxon>
        <taxon>Tracheophyta</taxon>
        <taxon>Spermatophyta</taxon>
        <taxon>Magnoliopsida</taxon>
        <taxon>eudicotyledons</taxon>
        <taxon>Gunneridae</taxon>
        <taxon>Pentapetalae</taxon>
        <taxon>rosids</taxon>
        <taxon>fabids</taxon>
        <taxon>Fabales</taxon>
        <taxon>Fabaceae</taxon>
        <taxon>Papilionoideae</taxon>
        <taxon>50 kb inversion clade</taxon>
        <taxon>NPAAA clade</taxon>
        <taxon>indigoferoid/millettioid clade</taxon>
        <taxon>Phaseoleae</taxon>
        <taxon>Phaseolus</taxon>
    </lineage>
</organism>
<evidence type="ECO:0000256" key="6">
    <source>
        <dbReference type="ARBA" id="ARBA00022723"/>
    </source>
</evidence>
<dbReference type="Proteomes" id="UP001374584">
    <property type="component" value="Unassembled WGS sequence"/>
</dbReference>
<dbReference type="GO" id="GO:0016020">
    <property type="term" value="C:membrane"/>
    <property type="evidence" value="ECO:0007669"/>
    <property type="project" value="UniProtKB-SubCell"/>
</dbReference>
<keyword evidence="16" id="KW-1185">Reference proteome</keyword>
<accession>A0AAN9LDF8</accession>
<keyword evidence="11" id="KW-0472">Membrane</keyword>
<dbReference type="PANTHER" id="PTHR45977:SF4">
    <property type="entry name" value="RING-TYPE DOMAIN-CONTAINING PROTEIN"/>
    <property type="match status" value="1"/>
</dbReference>
<keyword evidence="5" id="KW-0812">Transmembrane</keyword>
<evidence type="ECO:0000256" key="2">
    <source>
        <dbReference type="ARBA" id="ARBA00004141"/>
    </source>
</evidence>
<sequence length="241" mass="27990">MQSRRTHYSLNRVNNQHTTVAPGDTFILHSQILYFPVRPGWLEHQFAPRPISSQDFFQDGQNFLCSTLSDSRFVIDSLEEMSQRIVYSVRQMFQVGSISDFLSLEPQHRVIPLSLSVVILDNGMLAAGEDSRLSFQSSRRNQRQRSRRNQNPRQTSRRNQRQSSRVNHMSEEDIINTFLKKCTVVRESEDCCICLEELNINAECYTMPCQHVFHLPCILTWLKTSNVCPLCRYSLPTTSQN</sequence>
<dbReference type="SUPFAM" id="SSF57850">
    <property type="entry name" value="RING/U-box"/>
    <property type="match status" value="1"/>
</dbReference>
<dbReference type="EMBL" id="JAYMYR010000011">
    <property type="protein sequence ID" value="KAK7333796.1"/>
    <property type="molecule type" value="Genomic_DNA"/>
</dbReference>
<evidence type="ECO:0000256" key="5">
    <source>
        <dbReference type="ARBA" id="ARBA00022692"/>
    </source>
</evidence>
<gene>
    <name evidence="15" type="ORF">VNO80_30575</name>
</gene>
<dbReference type="PANTHER" id="PTHR45977">
    <property type="entry name" value="TARGET OF ERK KINASE MPK-1"/>
    <property type="match status" value="1"/>
</dbReference>
<feature type="compositionally biased region" description="Basic residues" evidence="13">
    <location>
        <begin position="140"/>
        <end position="160"/>
    </location>
</feature>
<evidence type="ECO:0000256" key="4">
    <source>
        <dbReference type="ARBA" id="ARBA00022679"/>
    </source>
</evidence>
<evidence type="ECO:0000256" key="1">
    <source>
        <dbReference type="ARBA" id="ARBA00000900"/>
    </source>
</evidence>
<dbReference type="GO" id="GO:0008270">
    <property type="term" value="F:zinc ion binding"/>
    <property type="evidence" value="ECO:0007669"/>
    <property type="project" value="UniProtKB-KW"/>
</dbReference>
<evidence type="ECO:0000313" key="16">
    <source>
        <dbReference type="Proteomes" id="UP001374584"/>
    </source>
</evidence>
<dbReference type="EC" id="2.3.2.27" evidence="3"/>